<evidence type="ECO:0000313" key="1">
    <source>
        <dbReference type="EMBL" id="KAK8878592.1"/>
    </source>
</evidence>
<sequence length="1902" mass="222055">MNFRKINDYVSYFNNNLTKQSLQNMVSICRRNEWISYAVQASIKSFVSRLIQMACNFGTFEGIHKDICETLSYDCISLIVDNYKIETDFLMGICLVLAIRIRDGQANAAQVLKKILNSGNLSLQRSDFQNDSSKYYSYVYFIYQQFKGINEMDTDFSNFQLDIDKAVDPNQNSTRALITKIFWLEGVFYELKNFAIKSCEINQDILDVIQMTRPYFTEEFSKIFADSLFQEIQTIKIRQSNAIYITFPFFRLLKLLDNSNKIIDSYFEAIINSLISDNFNKGIDEITYIINHQSISDYELQSISSLYDFLLANDCKISCSAIIEPLTSFLFEKKILNSQSLFDKLNFNTNFYMKLFQFIEPALKPTIIDDTYRECKFSPDTARFIFTLLKTGRYQSTQLDSIFYDTLKLDGIEHLKRINEFSNQEQFKDTILKAVRKYVAENELDNRIFEICAIINNCDLSDQINQPMIEKISDDIPYLVDSIEILTLFYNFKFLVINDLPCFVDLSPHNSLFYQILIEKNLPTDNELVEELINFNDEDENPNYCSAFHEFLAKAYNDTKEKKFMFKLLEITDFNNNDDNDEYSNDETVQSLALFHQYLQDTENKDIVTSIIQILQENKPGSNQNLNLKNFLISVSDLKDILHFSSADEINSLVSSMTLNDDSLAFIASIGGSISEDQLDSLFNSSDNFYPKYVVASLFPSSLEKFTEEQKMDCYTFGCIIQHYRLCLSIISSVSPLLKQESYIFDDFIYTTSSKIAALTLSHLEDSESGIFNDPEQVKTFITTLYESKTQDNFDLVFSTYLNRLKKNDKEMCIAVWSIYFDKQFPPYYRNDKNNYELFKFVSTSTSTFTELMKKVTIMPFSIYRPSIPLNYLQMFSNVPSVYLTVEHKSYSLHFFKLLFGTQDQLNGAFQDKTILDFVKTLKINEKLFETVTFNFSENQLESDTLDPVHPIIPKGSVSQSLFGERKMFTIVESPKVLLIRIEGKVEPDFVIDEKLDLSRYSLNTTYYELRSVGCEDNIAYLKQKGTSKYLKCTKRVVTSVDKIDSTNINVIIYEKVKNFNESSEITDLTQFWHEKEDNIKQILDSNQAILRCLQSDSIDWTLFEQTDDFFNTAIKLIKLGVKKVFTALSKSSKFASMFFDQYYSLFEDDAFIQKYKDEILNLAQSYDSNSAILSLNLGECLNAKNIEIYFELIDKFEIIKNLVDNRIGIIEIIPNNLINNPHFEKFFIDTINMPECIDELINYLIIERKNLIPLMLKSSRQKYFHLFSSLIDKDQFASIVKEFEPEFVVYALEHCPGKRSEFLPIALKEIRGSPELDEYLNRTKDDFTINDIRSIYEAGEIEFATSILESKYPSQTTTKQDEIKEMFIQIFKKSKSPKLYISLYKVIYDYHSIFTRDPEITELVASFVFTLRGKQIQDNIDDFSNLIDVLPPLSWNKVIGIFTKSYPLKNNESKRNFSQLNASKMSLFMLKLASNSIQSYEGYVYERILTDDLISPITLATGPLIINKKEFVDLILSTFKKFLPNDKVYCRYVTDMKAFPYILLKMIELTVDQPCWRTEYAFLYSHLILETISNIYNKDMPNDVYFYLDEDNDNDNNQFLSASDKCTIALLRLSTTNLEKNFLNPNITDIKFQNDILVIQFLKHLDTINIEKLSDNVKQEFFKFLKTISYIYPLFLEEVVDYIIVKKSKVNMYQRIRNEETTKVYTDLVCNLFREMIGDRQYIQSANDYRFKKAVVLLKSQLMCLLLTKNFTYQQFEPYYLIFTAFFKSKDPQIISAFSNCLKKYPFVLYLLYTRDIKVGNVDNSIKINLFLTNFFSKVGPMEDPYPQIIIEFIKSVKLNDPQLKEKINILLFLFKSKFLEKIKTTIVQYCFNELEQIALQRTDIPKAKELFDIVIILLGL</sequence>
<dbReference type="EMBL" id="JAPFFF010000011">
    <property type="protein sequence ID" value="KAK8878592.1"/>
    <property type="molecule type" value="Genomic_DNA"/>
</dbReference>
<proteinExistence type="predicted"/>
<reference evidence="1 2" key="1">
    <citation type="submission" date="2024-04" db="EMBL/GenBank/DDBJ databases">
        <title>Tritrichomonas musculus Genome.</title>
        <authorList>
            <person name="Alves-Ferreira E."/>
            <person name="Grigg M."/>
            <person name="Lorenzi H."/>
            <person name="Galac M."/>
        </authorList>
    </citation>
    <scope>NUCLEOTIDE SEQUENCE [LARGE SCALE GENOMIC DNA]</scope>
    <source>
        <strain evidence="1 2">EAF2021</strain>
    </source>
</reference>
<evidence type="ECO:0008006" key="3">
    <source>
        <dbReference type="Google" id="ProtNLM"/>
    </source>
</evidence>
<dbReference type="Proteomes" id="UP001470230">
    <property type="component" value="Unassembled WGS sequence"/>
</dbReference>
<evidence type="ECO:0000313" key="2">
    <source>
        <dbReference type="Proteomes" id="UP001470230"/>
    </source>
</evidence>
<gene>
    <name evidence="1" type="ORF">M9Y10_005372</name>
</gene>
<name>A0ABR2JKZ4_9EUKA</name>
<organism evidence="1 2">
    <name type="scientific">Tritrichomonas musculus</name>
    <dbReference type="NCBI Taxonomy" id="1915356"/>
    <lineage>
        <taxon>Eukaryota</taxon>
        <taxon>Metamonada</taxon>
        <taxon>Parabasalia</taxon>
        <taxon>Tritrichomonadida</taxon>
        <taxon>Tritrichomonadidae</taxon>
        <taxon>Tritrichomonas</taxon>
    </lineage>
</organism>
<comment type="caution">
    <text evidence="1">The sequence shown here is derived from an EMBL/GenBank/DDBJ whole genome shotgun (WGS) entry which is preliminary data.</text>
</comment>
<protein>
    <recommendedName>
        <fullName evidence="3">HECT domain-containing protein</fullName>
    </recommendedName>
</protein>
<accession>A0ABR2JKZ4</accession>
<keyword evidence="2" id="KW-1185">Reference proteome</keyword>